<dbReference type="RefSeq" id="WP_095616009.1">
    <property type="nucleotide sequence ID" value="NZ_NSKD01000001.1"/>
</dbReference>
<protein>
    <submittedName>
        <fullName evidence="1">Uncharacterized protein</fullName>
    </submittedName>
</protein>
<reference evidence="1 2" key="1">
    <citation type="submission" date="2017-08" db="EMBL/GenBank/DDBJ databases">
        <title>Halovibrio sewagensis sp. nov., isolated from wastewater of high salinity.</title>
        <authorList>
            <person name="Dong X."/>
            <person name="Zhang G."/>
        </authorList>
    </citation>
    <scope>NUCLEOTIDE SEQUENCE [LARGE SCALE GENOMIC DNA]</scope>
    <source>
        <strain evidence="1 2">YL5-2</strain>
    </source>
</reference>
<proteinExistence type="predicted"/>
<sequence length="93" mass="10079">MTTETTGNNMRWWCGVADLAGVSLEEAALGLERIHLSIADETFNVLEVIPVTRPVSRPVRLMHHGISRISYRSVALLGRGLNAAAGLGLQSRP</sequence>
<evidence type="ECO:0000313" key="2">
    <source>
        <dbReference type="Proteomes" id="UP000218896"/>
    </source>
</evidence>
<accession>A0A2A2FBB1</accession>
<keyword evidence="2" id="KW-1185">Reference proteome</keyword>
<dbReference type="AlphaFoldDB" id="A0A2A2FBB1"/>
<gene>
    <name evidence="1" type="ORF">CK501_01790</name>
</gene>
<dbReference type="OrthoDB" id="6369342at2"/>
<evidence type="ECO:0000313" key="1">
    <source>
        <dbReference type="EMBL" id="PAU81909.1"/>
    </source>
</evidence>
<comment type="caution">
    <text evidence="1">The sequence shown here is derived from an EMBL/GenBank/DDBJ whole genome shotgun (WGS) entry which is preliminary data.</text>
</comment>
<name>A0A2A2FBB1_9GAMM</name>
<dbReference type="EMBL" id="NSKD01000001">
    <property type="protein sequence ID" value="PAU81909.1"/>
    <property type="molecule type" value="Genomic_DNA"/>
</dbReference>
<organism evidence="1 2">
    <name type="scientific">Halovibrio salipaludis</name>
    <dbReference type="NCBI Taxonomy" id="2032626"/>
    <lineage>
        <taxon>Bacteria</taxon>
        <taxon>Pseudomonadati</taxon>
        <taxon>Pseudomonadota</taxon>
        <taxon>Gammaproteobacteria</taxon>
        <taxon>Oceanospirillales</taxon>
        <taxon>Halomonadaceae</taxon>
        <taxon>Halovibrio</taxon>
    </lineage>
</organism>
<dbReference type="Proteomes" id="UP000218896">
    <property type="component" value="Unassembled WGS sequence"/>
</dbReference>